<dbReference type="Gene3D" id="2.160.20.10">
    <property type="entry name" value="Single-stranded right-handed beta-helix, Pectin lyase-like"/>
    <property type="match status" value="1"/>
</dbReference>
<dbReference type="Pfam" id="PF00295">
    <property type="entry name" value="Glyco_hydro_28"/>
    <property type="match status" value="1"/>
</dbReference>
<feature type="compositionally biased region" description="Pro residues" evidence="10">
    <location>
        <begin position="43"/>
        <end position="53"/>
    </location>
</feature>
<comment type="similarity">
    <text evidence="2 9">Belongs to the glycosyl hydrolase 28 family.</text>
</comment>
<dbReference type="AlphaFoldDB" id="A0A834Z5D0"/>
<dbReference type="EMBL" id="JABCRI010000008">
    <property type="protein sequence ID" value="KAF8401249.1"/>
    <property type="molecule type" value="Genomic_DNA"/>
</dbReference>
<accession>A0A834Z5D0</accession>
<keyword evidence="5 9" id="KW-0378">Hydrolase</keyword>
<dbReference type="GO" id="GO:0004650">
    <property type="term" value="F:polygalacturonase activity"/>
    <property type="evidence" value="ECO:0007669"/>
    <property type="project" value="InterPro"/>
</dbReference>
<dbReference type="Proteomes" id="UP000655225">
    <property type="component" value="Unassembled WGS sequence"/>
</dbReference>
<evidence type="ECO:0000256" key="11">
    <source>
        <dbReference type="SAM" id="SignalP"/>
    </source>
</evidence>
<dbReference type="SUPFAM" id="SSF51126">
    <property type="entry name" value="Pectin lyase-like"/>
    <property type="match status" value="1"/>
</dbReference>
<gene>
    <name evidence="12" type="ORF">HHK36_012181</name>
</gene>
<evidence type="ECO:0008006" key="14">
    <source>
        <dbReference type="Google" id="ProtNLM"/>
    </source>
</evidence>
<evidence type="ECO:0000256" key="7">
    <source>
        <dbReference type="ARBA" id="ARBA00023316"/>
    </source>
</evidence>
<comment type="subcellular location">
    <subcellularLocation>
        <location evidence="1">Secreted</location>
        <location evidence="1">Cell wall</location>
    </subcellularLocation>
</comment>
<evidence type="ECO:0000256" key="1">
    <source>
        <dbReference type="ARBA" id="ARBA00004191"/>
    </source>
</evidence>
<evidence type="ECO:0000313" key="12">
    <source>
        <dbReference type="EMBL" id="KAF8401249.1"/>
    </source>
</evidence>
<keyword evidence="13" id="KW-1185">Reference proteome</keyword>
<dbReference type="OMA" id="YPNDNQT"/>
<proteinExistence type="inferred from homology"/>
<protein>
    <recommendedName>
        <fullName evidence="14">Polygalacturonase</fullName>
    </recommendedName>
</protein>
<keyword evidence="6 9" id="KW-0326">Glycosidase</keyword>
<name>A0A834Z5D0_TETSI</name>
<dbReference type="GO" id="GO:0071555">
    <property type="term" value="P:cell wall organization"/>
    <property type="evidence" value="ECO:0007669"/>
    <property type="project" value="UniProtKB-KW"/>
</dbReference>
<dbReference type="FunFam" id="2.160.20.10:FF:000012">
    <property type="entry name" value="Polygalacturonase At1g48100 family"/>
    <property type="match status" value="1"/>
</dbReference>
<evidence type="ECO:0000256" key="9">
    <source>
        <dbReference type="RuleBase" id="RU361169"/>
    </source>
</evidence>
<keyword evidence="4" id="KW-0964">Secreted</keyword>
<feature type="chain" id="PRO_5032357603" description="Polygalacturonase" evidence="11">
    <location>
        <begin position="27"/>
        <end position="463"/>
    </location>
</feature>
<sequence>MELIHGLFFIWVAVTIFILNSSNVEGRTHFHKKQKSNKENPVSQPPPYPPANPPDQNDPGNSSSDPCIFDVTSFGAVGDGSTDDTDAFRSAWKAACAVESAVLLAPSDYSFTITSTIFSGPCNPGLVFQLDGVLMPPDGPDCWPKGDSNKQWLVFYRIDDMTFTGSGTIEGNGEKWWELPCKPHRGPQGTTLPGPCDSPALIRFFMSSNLVVSGLRIQNSPQIHMKFDGCEGVLIEELSISSPKLSPNTDGIHLENTKSVGIYNSMIANGDDCVSIGTGCSNVDIENVTCGPSHGISIGSLGVHNSQACVSNIAVRNAFIKDSDNGVRIKTWQGGTGSVTGIAFENIQMDNVRNCIIIDQYYCFSKGCRNQTSAVFVTDVSFRNIKGTYDVRSPPMHFACSDTVPCTNITLSEVELLPAEGEMVDDPFCWNAYGTLETLSIPPITCLQDGEPLSYSERSIYDC</sequence>
<comment type="caution">
    <text evidence="12">The sequence shown here is derived from an EMBL/GenBank/DDBJ whole genome shotgun (WGS) entry which is preliminary data.</text>
</comment>
<feature type="active site" evidence="8">
    <location>
        <position position="294"/>
    </location>
</feature>
<dbReference type="InterPro" id="IPR012334">
    <property type="entry name" value="Pectin_lyas_fold"/>
</dbReference>
<keyword evidence="3" id="KW-0134">Cell wall</keyword>
<organism evidence="12 13">
    <name type="scientific">Tetracentron sinense</name>
    <name type="common">Spur-leaf</name>
    <dbReference type="NCBI Taxonomy" id="13715"/>
    <lineage>
        <taxon>Eukaryota</taxon>
        <taxon>Viridiplantae</taxon>
        <taxon>Streptophyta</taxon>
        <taxon>Embryophyta</taxon>
        <taxon>Tracheophyta</taxon>
        <taxon>Spermatophyta</taxon>
        <taxon>Magnoliopsida</taxon>
        <taxon>Trochodendrales</taxon>
        <taxon>Trochodendraceae</taxon>
        <taxon>Tetracentron</taxon>
    </lineage>
</organism>
<dbReference type="GO" id="GO:0005975">
    <property type="term" value="P:carbohydrate metabolic process"/>
    <property type="evidence" value="ECO:0007669"/>
    <property type="project" value="InterPro"/>
</dbReference>
<dbReference type="InterPro" id="IPR000743">
    <property type="entry name" value="Glyco_hydro_28"/>
</dbReference>
<evidence type="ECO:0000256" key="6">
    <source>
        <dbReference type="ARBA" id="ARBA00023295"/>
    </source>
</evidence>
<evidence type="ECO:0000256" key="3">
    <source>
        <dbReference type="ARBA" id="ARBA00022512"/>
    </source>
</evidence>
<evidence type="ECO:0000256" key="4">
    <source>
        <dbReference type="ARBA" id="ARBA00022525"/>
    </source>
</evidence>
<evidence type="ECO:0000256" key="8">
    <source>
        <dbReference type="PROSITE-ProRule" id="PRU10052"/>
    </source>
</evidence>
<dbReference type="PROSITE" id="PS00502">
    <property type="entry name" value="POLYGALACTURONASE"/>
    <property type="match status" value="1"/>
</dbReference>
<keyword evidence="7" id="KW-0961">Cell wall biogenesis/degradation</keyword>
<dbReference type="InterPro" id="IPR011050">
    <property type="entry name" value="Pectin_lyase_fold/virulence"/>
</dbReference>
<feature type="signal peptide" evidence="11">
    <location>
        <begin position="1"/>
        <end position="26"/>
    </location>
</feature>
<evidence type="ECO:0000256" key="5">
    <source>
        <dbReference type="ARBA" id="ARBA00022801"/>
    </source>
</evidence>
<keyword evidence="11" id="KW-0732">Signal</keyword>
<dbReference type="OrthoDB" id="187139at2759"/>
<dbReference type="PANTHER" id="PTHR31375">
    <property type="match status" value="1"/>
</dbReference>
<evidence type="ECO:0000256" key="2">
    <source>
        <dbReference type="ARBA" id="ARBA00008834"/>
    </source>
</evidence>
<evidence type="ECO:0000256" key="10">
    <source>
        <dbReference type="SAM" id="MobiDB-lite"/>
    </source>
</evidence>
<reference evidence="12 13" key="1">
    <citation type="submission" date="2020-04" db="EMBL/GenBank/DDBJ databases">
        <title>Plant Genome Project.</title>
        <authorList>
            <person name="Zhang R.-G."/>
        </authorList>
    </citation>
    <scope>NUCLEOTIDE SEQUENCE [LARGE SCALE GENOMIC DNA]</scope>
    <source>
        <strain evidence="12">YNK0</strain>
        <tissue evidence="12">Leaf</tissue>
    </source>
</reference>
<evidence type="ECO:0000313" key="13">
    <source>
        <dbReference type="Proteomes" id="UP000655225"/>
    </source>
</evidence>
<feature type="region of interest" description="Disordered" evidence="10">
    <location>
        <begin position="29"/>
        <end position="64"/>
    </location>
</feature>